<keyword evidence="3" id="KW-1185">Reference proteome</keyword>
<keyword evidence="1" id="KW-0732">Signal</keyword>
<comment type="caution">
    <text evidence="2">The sequence shown here is derived from an EMBL/GenBank/DDBJ whole genome shotgun (WGS) entry which is preliminary data.</text>
</comment>
<gene>
    <name evidence="2" type="ORF">KUTeg_013180</name>
</gene>
<sequence length="70" mass="7675">MKIYVVLLVVYLSLNVEAASYKRGSCLSMCGPYGTQCPDGYDCKSNGCGSECYRSADYQMPAGRDINTKE</sequence>
<reference evidence="2 3" key="1">
    <citation type="submission" date="2022-12" db="EMBL/GenBank/DDBJ databases">
        <title>Chromosome-level genome of Tegillarca granosa.</title>
        <authorList>
            <person name="Kim J."/>
        </authorList>
    </citation>
    <scope>NUCLEOTIDE SEQUENCE [LARGE SCALE GENOMIC DNA]</scope>
    <source>
        <strain evidence="2">Teg-2019</strain>
        <tissue evidence="2">Adductor muscle</tissue>
    </source>
</reference>
<feature type="chain" id="PRO_5047284402" evidence="1">
    <location>
        <begin position="19"/>
        <end position="70"/>
    </location>
</feature>
<dbReference type="Proteomes" id="UP001217089">
    <property type="component" value="Unassembled WGS sequence"/>
</dbReference>
<evidence type="ECO:0000256" key="1">
    <source>
        <dbReference type="SAM" id="SignalP"/>
    </source>
</evidence>
<organism evidence="2 3">
    <name type="scientific">Tegillarca granosa</name>
    <name type="common">Malaysian cockle</name>
    <name type="synonym">Anadara granosa</name>
    <dbReference type="NCBI Taxonomy" id="220873"/>
    <lineage>
        <taxon>Eukaryota</taxon>
        <taxon>Metazoa</taxon>
        <taxon>Spiralia</taxon>
        <taxon>Lophotrochozoa</taxon>
        <taxon>Mollusca</taxon>
        <taxon>Bivalvia</taxon>
        <taxon>Autobranchia</taxon>
        <taxon>Pteriomorphia</taxon>
        <taxon>Arcoida</taxon>
        <taxon>Arcoidea</taxon>
        <taxon>Arcidae</taxon>
        <taxon>Tegillarca</taxon>
    </lineage>
</organism>
<evidence type="ECO:0000313" key="3">
    <source>
        <dbReference type="Proteomes" id="UP001217089"/>
    </source>
</evidence>
<proteinExistence type="predicted"/>
<name>A0ABQ9EWG1_TEGGR</name>
<evidence type="ECO:0000313" key="2">
    <source>
        <dbReference type="EMBL" id="KAJ8308306.1"/>
    </source>
</evidence>
<dbReference type="EMBL" id="JARBDR010000657">
    <property type="protein sequence ID" value="KAJ8308306.1"/>
    <property type="molecule type" value="Genomic_DNA"/>
</dbReference>
<accession>A0ABQ9EWG1</accession>
<protein>
    <submittedName>
        <fullName evidence="2">Uncharacterized protein</fullName>
    </submittedName>
</protein>
<feature type="signal peptide" evidence="1">
    <location>
        <begin position="1"/>
        <end position="18"/>
    </location>
</feature>